<dbReference type="AlphaFoldDB" id="A0A2J7PNG0"/>
<feature type="region of interest" description="Disordered" evidence="1">
    <location>
        <begin position="1"/>
        <end position="34"/>
    </location>
</feature>
<evidence type="ECO:0000256" key="1">
    <source>
        <dbReference type="SAM" id="MobiDB-lite"/>
    </source>
</evidence>
<dbReference type="EMBL" id="NEVH01023953">
    <property type="protein sequence ID" value="PNF17871.1"/>
    <property type="molecule type" value="Genomic_DNA"/>
</dbReference>
<accession>A0A2J7PNG0</accession>
<evidence type="ECO:0000313" key="3">
    <source>
        <dbReference type="EMBL" id="PNF17871.1"/>
    </source>
</evidence>
<keyword evidence="2" id="KW-1133">Transmembrane helix</keyword>
<feature type="compositionally biased region" description="Polar residues" evidence="1">
    <location>
        <begin position="21"/>
        <end position="34"/>
    </location>
</feature>
<sequence length="80" mass="9339">MKKRKDGKKRVISEADKNHNKQVNDIPNDQNQGFGNWLQSSEGVAYMRLFVIANAIVMFMTMSWPQFADVMDIISYYFTE</sequence>
<gene>
    <name evidence="3" type="ORF">B7P43_G02221</name>
</gene>
<keyword evidence="2" id="KW-0472">Membrane</keyword>
<reference evidence="3 4" key="1">
    <citation type="submission" date="2017-12" db="EMBL/GenBank/DDBJ databases">
        <title>Hemimetabolous genomes reveal molecular basis of termite eusociality.</title>
        <authorList>
            <person name="Harrison M.C."/>
            <person name="Jongepier E."/>
            <person name="Robertson H.M."/>
            <person name="Arning N."/>
            <person name="Bitard-Feildel T."/>
            <person name="Chao H."/>
            <person name="Childers C.P."/>
            <person name="Dinh H."/>
            <person name="Doddapaneni H."/>
            <person name="Dugan S."/>
            <person name="Gowin J."/>
            <person name="Greiner C."/>
            <person name="Han Y."/>
            <person name="Hu H."/>
            <person name="Hughes D.S.T."/>
            <person name="Huylmans A.-K."/>
            <person name="Kemena C."/>
            <person name="Kremer L.P.M."/>
            <person name="Lee S.L."/>
            <person name="Lopez-Ezquerra A."/>
            <person name="Mallet L."/>
            <person name="Monroy-Kuhn J.M."/>
            <person name="Moser A."/>
            <person name="Murali S.C."/>
            <person name="Muzny D.M."/>
            <person name="Otani S."/>
            <person name="Piulachs M.-D."/>
            <person name="Poelchau M."/>
            <person name="Qu J."/>
            <person name="Schaub F."/>
            <person name="Wada-Katsumata A."/>
            <person name="Worley K.C."/>
            <person name="Xie Q."/>
            <person name="Ylla G."/>
            <person name="Poulsen M."/>
            <person name="Gibbs R.A."/>
            <person name="Schal C."/>
            <person name="Richards S."/>
            <person name="Belles X."/>
            <person name="Korb J."/>
            <person name="Bornberg-Bauer E."/>
        </authorList>
    </citation>
    <scope>NUCLEOTIDE SEQUENCE [LARGE SCALE GENOMIC DNA]</scope>
    <source>
        <tissue evidence="3">Whole body</tissue>
    </source>
</reference>
<feature type="compositionally biased region" description="Basic and acidic residues" evidence="1">
    <location>
        <begin position="9"/>
        <end position="19"/>
    </location>
</feature>
<comment type="caution">
    <text evidence="3">The sequence shown here is derived from an EMBL/GenBank/DDBJ whole genome shotgun (WGS) entry which is preliminary data.</text>
</comment>
<proteinExistence type="predicted"/>
<evidence type="ECO:0000256" key="2">
    <source>
        <dbReference type="SAM" id="Phobius"/>
    </source>
</evidence>
<organism evidence="3 4">
    <name type="scientific">Cryptotermes secundus</name>
    <dbReference type="NCBI Taxonomy" id="105785"/>
    <lineage>
        <taxon>Eukaryota</taxon>
        <taxon>Metazoa</taxon>
        <taxon>Ecdysozoa</taxon>
        <taxon>Arthropoda</taxon>
        <taxon>Hexapoda</taxon>
        <taxon>Insecta</taxon>
        <taxon>Pterygota</taxon>
        <taxon>Neoptera</taxon>
        <taxon>Polyneoptera</taxon>
        <taxon>Dictyoptera</taxon>
        <taxon>Blattodea</taxon>
        <taxon>Blattoidea</taxon>
        <taxon>Termitoidae</taxon>
        <taxon>Kalotermitidae</taxon>
        <taxon>Cryptotermitinae</taxon>
        <taxon>Cryptotermes</taxon>
    </lineage>
</organism>
<keyword evidence="2" id="KW-0812">Transmembrane</keyword>
<protein>
    <submittedName>
        <fullName evidence="3">Uncharacterized protein</fullName>
    </submittedName>
</protein>
<dbReference type="InParanoid" id="A0A2J7PNG0"/>
<dbReference type="Proteomes" id="UP000235965">
    <property type="component" value="Unassembled WGS sequence"/>
</dbReference>
<dbReference type="STRING" id="105785.A0A2J7PNG0"/>
<evidence type="ECO:0000313" key="4">
    <source>
        <dbReference type="Proteomes" id="UP000235965"/>
    </source>
</evidence>
<feature type="transmembrane region" description="Helical" evidence="2">
    <location>
        <begin position="45"/>
        <end position="64"/>
    </location>
</feature>
<name>A0A2J7PNG0_9NEOP</name>
<keyword evidence="4" id="KW-1185">Reference proteome</keyword>